<dbReference type="EMBL" id="GBXM01032789">
    <property type="protein sequence ID" value="JAH75788.1"/>
    <property type="molecule type" value="Transcribed_RNA"/>
</dbReference>
<protein>
    <submittedName>
        <fullName evidence="1">Uncharacterized protein</fullName>
    </submittedName>
</protein>
<organism evidence="1">
    <name type="scientific">Anguilla anguilla</name>
    <name type="common">European freshwater eel</name>
    <name type="synonym">Muraena anguilla</name>
    <dbReference type="NCBI Taxonomy" id="7936"/>
    <lineage>
        <taxon>Eukaryota</taxon>
        <taxon>Metazoa</taxon>
        <taxon>Chordata</taxon>
        <taxon>Craniata</taxon>
        <taxon>Vertebrata</taxon>
        <taxon>Euteleostomi</taxon>
        <taxon>Actinopterygii</taxon>
        <taxon>Neopterygii</taxon>
        <taxon>Teleostei</taxon>
        <taxon>Anguilliformes</taxon>
        <taxon>Anguillidae</taxon>
        <taxon>Anguilla</taxon>
    </lineage>
</organism>
<sequence length="105" mass="11978">MSTPPDFQLGHAYHPSKRFRHTSLNPTQQTFLPNQLAHHDCPSSKTRIFIGLREINPPLPDCDWSSNNPVKKKFVHAHLLSSPTTLRQCGERGQSDWPLALRRGQ</sequence>
<accession>A0A0E9VF35</accession>
<reference evidence="1" key="1">
    <citation type="submission" date="2014-11" db="EMBL/GenBank/DDBJ databases">
        <authorList>
            <person name="Amaro Gonzalez C."/>
        </authorList>
    </citation>
    <scope>NUCLEOTIDE SEQUENCE</scope>
</reference>
<name>A0A0E9VF35_ANGAN</name>
<dbReference type="AlphaFoldDB" id="A0A0E9VF35"/>
<reference evidence="1" key="2">
    <citation type="journal article" date="2015" name="Fish Shellfish Immunol.">
        <title>Early steps in the European eel (Anguilla anguilla)-Vibrio vulnificus interaction in the gills: Role of the RtxA13 toxin.</title>
        <authorList>
            <person name="Callol A."/>
            <person name="Pajuelo D."/>
            <person name="Ebbesson L."/>
            <person name="Teles M."/>
            <person name="MacKenzie S."/>
            <person name="Amaro C."/>
        </authorList>
    </citation>
    <scope>NUCLEOTIDE SEQUENCE</scope>
</reference>
<evidence type="ECO:0000313" key="1">
    <source>
        <dbReference type="EMBL" id="JAH75788.1"/>
    </source>
</evidence>
<proteinExistence type="predicted"/>